<dbReference type="GO" id="GO:0006412">
    <property type="term" value="P:translation"/>
    <property type="evidence" value="ECO:0007669"/>
    <property type="project" value="InterPro"/>
</dbReference>
<proteinExistence type="predicted"/>
<keyword evidence="3" id="KW-0496">Mitochondrion</keyword>
<comment type="subcellular location">
    <subcellularLocation>
        <location evidence="1">Mitochondrion</location>
    </subcellularLocation>
</comment>
<dbReference type="InterPro" id="IPR010793">
    <property type="entry name" value="Ribosomal_mL37/mL65"/>
</dbReference>
<gene>
    <name evidence="5" type="ORF">ElyMa_006358900</name>
</gene>
<evidence type="ECO:0000256" key="2">
    <source>
        <dbReference type="ARBA" id="ARBA00022980"/>
    </source>
</evidence>
<dbReference type="Proteomes" id="UP000762676">
    <property type="component" value="Unassembled WGS sequence"/>
</dbReference>
<dbReference type="GO" id="GO:0003735">
    <property type="term" value="F:structural constituent of ribosome"/>
    <property type="evidence" value="ECO:0007669"/>
    <property type="project" value="InterPro"/>
</dbReference>
<accession>A0AAV4HM68</accession>
<sequence length="135" mass="15681">MPASKDQSFSHLVDLTYPLTSQTVLTDGQVFSFLAYQLNTLELWKDDEANSMVNLCWHSKEMSLYHSVTDGKVNDLNEDVLRNLVKMFLVSPRDRGYDMKPSLTQRPEEDFNKQDFVPKRVVVEEVVEEEEYIVS</sequence>
<dbReference type="PANTHER" id="PTHR13014:SF3">
    <property type="entry name" value="LARGE RIBOSOMAL SUBUNIT PROTEIN ML65"/>
    <property type="match status" value="1"/>
</dbReference>
<evidence type="ECO:0000313" key="6">
    <source>
        <dbReference type="Proteomes" id="UP000762676"/>
    </source>
</evidence>
<protein>
    <submittedName>
        <fullName evidence="5">28S ribosomal protein S30, mitochondrial</fullName>
    </submittedName>
</protein>
<keyword evidence="2 5" id="KW-0689">Ribosomal protein</keyword>
<keyword evidence="4" id="KW-0687">Ribonucleoprotein</keyword>
<dbReference type="InterPro" id="IPR039982">
    <property type="entry name" value="Ribosomal_mL65"/>
</dbReference>
<dbReference type="AlphaFoldDB" id="A0AAV4HM68"/>
<dbReference type="GO" id="GO:0005762">
    <property type="term" value="C:mitochondrial large ribosomal subunit"/>
    <property type="evidence" value="ECO:0007669"/>
    <property type="project" value="TreeGrafter"/>
</dbReference>
<evidence type="ECO:0000256" key="3">
    <source>
        <dbReference type="ARBA" id="ARBA00023128"/>
    </source>
</evidence>
<dbReference type="EMBL" id="BMAT01012765">
    <property type="protein sequence ID" value="GFR98804.1"/>
    <property type="molecule type" value="Genomic_DNA"/>
</dbReference>
<evidence type="ECO:0000313" key="5">
    <source>
        <dbReference type="EMBL" id="GFR98804.1"/>
    </source>
</evidence>
<comment type="caution">
    <text evidence="5">The sequence shown here is derived from an EMBL/GenBank/DDBJ whole genome shotgun (WGS) entry which is preliminary data.</text>
</comment>
<evidence type="ECO:0000256" key="4">
    <source>
        <dbReference type="ARBA" id="ARBA00023274"/>
    </source>
</evidence>
<dbReference type="Pfam" id="PF07147">
    <property type="entry name" value="PDCD9"/>
    <property type="match status" value="1"/>
</dbReference>
<dbReference type="PANTHER" id="PTHR13014">
    <property type="entry name" value="MITOCHONDRIAL 28S RIBOSOMAL PROTEIN S30/P52 PRO-APOTOTIC PROTEIN"/>
    <property type="match status" value="1"/>
</dbReference>
<organism evidence="5 6">
    <name type="scientific">Elysia marginata</name>
    <dbReference type="NCBI Taxonomy" id="1093978"/>
    <lineage>
        <taxon>Eukaryota</taxon>
        <taxon>Metazoa</taxon>
        <taxon>Spiralia</taxon>
        <taxon>Lophotrochozoa</taxon>
        <taxon>Mollusca</taxon>
        <taxon>Gastropoda</taxon>
        <taxon>Heterobranchia</taxon>
        <taxon>Euthyneura</taxon>
        <taxon>Panpulmonata</taxon>
        <taxon>Sacoglossa</taxon>
        <taxon>Placobranchoidea</taxon>
        <taxon>Plakobranchidae</taxon>
        <taxon>Elysia</taxon>
    </lineage>
</organism>
<evidence type="ECO:0000256" key="1">
    <source>
        <dbReference type="ARBA" id="ARBA00004173"/>
    </source>
</evidence>
<keyword evidence="6" id="KW-1185">Reference proteome</keyword>
<name>A0AAV4HM68_9GAST</name>
<reference evidence="5 6" key="1">
    <citation type="journal article" date="2021" name="Elife">
        <title>Chloroplast acquisition without the gene transfer in kleptoplastic sea slugs, Plakobranchus ocellatus.</title>
        <authorList>
            <person name="Maeda T."/>
            <person name="Takahashi S."/>
            <person name="Yoshida T."/>
            <person name="Shimamura S."/>
            <person name="Takaki Y."/>
            <person name="Nagai Y."/>
            <person name="Toyoda A."/>
            <person name="Suzuki Y."/>
            <person name="Arimoto A."/>
            <person name="Ishii H."/>
            <person name="Satoh N."/>
            <person name="Nishiyama T."/>
            <person name="Hasebe M."/>
            <person name="Maruyama T."/>
            <person name="Minagawa J."/>
            <person name="Obokata J."/>
            <person name="Shigenobu S."/>
        </authorList>
    </citation>
    <scope>NUCLEOTIDE SEQUENCE [LARGE SCALE GENOMIC DNA]</scope>
</reference>